<sequence>MENHALLRVDFNFSDLIEIPEVGRASGMVIMWIDTMVAVDRVRKTDQELHALVQVLPNHNSWLVSAIYASNYVTNRLTLWENLRSMFDNYKGPWLIGGDFNDVLTQDKKWGGRNISRNRTSRFWLCINYCNLIDLEFKGCRYTWSNHRNRRHGLILERLDRCLVNEAWLELYPLVMVLVEEIGESSGPA</sequence>
<dbReference type="RefSeq" id="XP_075080125.1">
    <property type="nucleotide sequence ID" value="XM_075224024.1"/>
</dbReference>
<evidence type="ECO:0000313" key="1">
    <source>
        <dbReference type="Proteomes" id="UP000790787"/>
    </source>
</evidence>
<dbReference type="Proteomes" id="UP000790787">
    <property type="component" value="Chromosome 10"/>
</dbReference>
<accession>A0AC58S5A5</accession>
<organism evidence="1 2">
    <name type="scientific">Nicotiana tabacum</name>
    <name type="common">Common tobacco</name>
    <dbReference type="NCBI Taxonomy" id="4097"/>
    <lineage>
        <taxon>Eukaryota</taxon>
        <taxon>Viridiplantae</taxon>
        <taxon>Streptophyta</taxon>
        <taxon>Embryophyta</taxon>
        <taxon>Tracheophyta</taxon>
        <taxon>Spermatophyta</taxon>
        <taxon>Magnoliopsida</taxon>
        <taxon>eudicotyledons</taxon>
        <taxon>Gunneridae</taxon>
        <taxon>Pentapetalae</taxon>
        <taxon>asterids</taxon>
        <taxon>lamiids</taxon>
        <taxon>Solanales</taxon>
        <taxon>Solanaceae</taxon>
        <taxon>Nicotianoideae</taxon>
        <taxon>Nicotianeae</taxon>
        <taxon>Nicotiana</taxon>
    </lineage>
</organism>
<reference evidence="1" key="1">
    <citation type="journal article" date="2014" name="Nat. Commun.">
        <title>The tobacco genome sequence and its comparison with those of tomato and potato.</title>
        <authorList>
            <person name="Sierro N."/>
            <person name="Battey J.N."/>
            <person name="Ouadi S."/>
            <person name="Bakaher N."/>
            <person name="Bovet L."/>
            <person name="Willig A."/>
            <person name="Goepfert S."/>
            <person name="Peitsch M.C."/>
            <person name="Ivanov N.V."/>
        </authorList>
    </citation>
    <scope>NUCLEOTIDE SEQUENCE [LARGE SCALE GENOMIC DNA]</scope>
</reference>
<evidence type="ECO:0000313" key="2">
    <source>
        <dbReference type="RefSeq" id="XP_075080125.1"/>
    </source>
</evidence>
<proteinExistence type="predicted"/>
<keyword evidence="1" id="KW-1185">Reference proteome</keyword>
<gene>
    <name evidence="2" type="primary">LOC142165479</name>
</gene>
<reference evidence="2" key="2">
    <citation type="submission" date="2025-08" db="UniProtKB">
        <authorList>
            <consortium name="RefSeq"/>
        </authorList>
    </citation>
    <scope>IDENTIFICATION</scope>
    <source>
        <tissue evidence="2">Leaf</tissue>
    </source>
</reference>
<name>A0AC58S5A5_TOBAC</name>
<protein>
    <submittedName>
        <fullName evidence="2">Uncharacterized protein LOC142165479</fullName>
    </submittedName>
</protein>